<gene>
    <name evidence="1" type="ORF">GCM10009430_28340</name>
</gene>
<organism evidence="1 2">
    <name type="scientific">Aquimarina litoralis</name>
    <dbReference type="NCBI Taxonomy" id="584605"/>
    <lineage>
        <taxon>Bacteria</taxon>
        <taxon>Pseudomonadati</taxon>
        <taxon>Bacteroidota</taxon>
        <taxon>Flavobacteriia</taxon>
        <taxon>Flavobacteriales</taxon>
        <taxon>Flavobacteriaceae</taxon>
        <taxon>Aquimarina</taxon>
    </lineage>
</organism>
<evidence type="ECO:0000313" key="1">
    <source>
        <dbReference type="EMBL" id="GAA0724126.1"/>
    </source>
</evidence>
<keyword evidence="2" id="KW-1185">Reference proteome</keyword>
<evidence type="ECO:0008006" key="3">
    <source>
        <dbReference type="Google" id="ProtNLM"/>
    </source>
</evidence>
<dbReference type="Proteomes" id="UP001501758">
    <property type="component" value="Unassembled WGS sequence"/>
</dbReference>
<name>A0ABP3U7I8_9FLAO</name>
<sequence length="128" mass="14998">MIATYQLNFGLIEIYEDYIKSIINEGITITPKHNNVLLEMVEKHFKNKPFLYITHRINSYAVDPTIYLETAKICNLLGFAVVSKDPLQEKQIKLEQVFFSKELKRFDDIESALIWKDELLQNYSKPLA</sequence>
<dbReference type="RefSeq" id="WP_343912949.1">
    <property type="nucleotide sequence ID" value="NZ_BAAAGE010000002.1"/>
</dbReference>
<comment type="caution">
    <text evidence="1">The sequence shown here is derived from an EMBL/GenBank/DDBJ whole genome shotgun (WGS) entry which is preliminary data.</text>
</comment>
<reference evidence="2" key="1">
    <citation type="journal article" date="2019" name="Int. J. Syst. Evol. Microbiol.">
        <title>The Global Catalogue of Microorganisms (GCM) 10K type strain sequencing project: providing services to taxonomists for standard genome sequencing and annotation.</title>
        <authorList>
            <consortium name="The Broad Institute Genomics Platform"/>
            <consortium name="The Broad Institute Genome Sequencing Center for Infectious Disease"/>
            <person name="Wu L."/>
            <person name="Ma J."/>
        </authorList>
    </citation>
    <scope>NUCLEOTIDE SEQUENCE [LARGE SCALE GENOMIC DNA]</scope>
    <source>
        <strain evidence="2">JCM 15974</strain>
    </source>
</reference>
<proteinExistence type="predicted"/>
<accession>A0ABP3U7I8</accession>
<evidence type="ECO:0000313" key="2">
    <source>
        <dbReference type="Proteomes" id="UP001501758"/>
    </source>
</evidence>
<dbReference type="EMBL" id="BAAAGE010000002">
    <property type="protein sequence ID" value="GAA0724126.1"/>
    <property type="molecule type" value="Genomic_DNA"/>
</dbReference>
<protein>
    <recommendedName>
        <fullName evidence="3">STAS/SEC14 domain-containing protein</fullName>
    </recommendedName>
</protein>